<proteinExistence type="predicted"/>
<dbReference type="Proteomes" id="UP000182110">
    <property type="component" value="Unassembled WGS sequence"/>
</dbReference>
<evidence type="ECO:0000313" key="1">
    <source>
        <dbReference type="EMBL" id="CEG34485.1"/>
    </source>
</evidence>
<reference evidence="1 2" key="1">
    <citation type="journal article" date="2014" name="Genome Announc.">
        <title>Genome Sequence of Bacillus simplex Strain P558, Isolated from a Human Fecal Sample.</title>
        <authorList>
            <person name="Croce O."/>
            <person name="Hugon P."/>
            <person name="Lagier J.C."/>
            <person name="Bibi F."/>
            <person name="Robert C."/>
            <person name="Azhar E.I."/>
            <person name="Raoult D."/>
            <person name="Fournier P.E."/>
        </authorList>
    </citation>
    <scope>NUCLEOTIDE SEQUENCE [LARGE SCALE GENOMIC DNA]</scope>
    <source>
        <strain evidence="1 2">P558</strain>
    </source>
</reference>
<protein>
    <submittedName>
        <fullName evidence="1">Uncharacterized protein</fullName>
    </submittedName>
</protein>
<evidence type="ECO:0000313" key="2">
    <source>
        <dbReference type="Proteomes" id="UP000182110"/>
    </source>
</evidence>
<sequence>MNDFELKLLLSRNVGNANYMYKFLIFQTLGTSSVRGFLFVGERYHMRGVTGSQLFIPLTNLIE</sequence>
<comment type="caution">
    <text evidence="1">The sequence shown here is derived from an EMBL/GenBank/DDBJ whole genome shotgun (WGS) entry which is preliminary data.</text>
</comment>
<dbReference type="AlphaFoldDB" id="A0AAN2PKN7"/>
<accession>A0AAN2PKN7</accession>
<name>A0AAN2PKN7_9BACI</name>
<keyword evidence="2" id="KW-1185">Reference proteome</keyword>
<organism evidence="1 2">
    <name type="scientific">Peribacillus simplex</name>
    <dbReference type="NCBI Taxonomy" id="1478"/>
    <lineage>
        <taxon>Bacteria</taxon>
        <taxon>Bacillati</taxon>
        <taxon>Bacillota</taxon>
        <taxon>Bacilli</taxon>
        <taxon>Bacillales</taxon>
        <taxon>Bacillaceae</taxon>
        <taxon>Peribacillus</taxon>
    </lineage>
</organism>
<dbReference type="EMBL" id="CCXW01000001">
    <property type="protein sequence ID" value="CEG34485.1"/>
    <property type="molecule type" value="Genomic_DNA"/>
</dbReference>
<gene>
    <name evidence="1" type="ORF">BN1180_04688</name>
</gene>